<reference evidence="2 3" key="1">
    <citation type="submission" date="2022-03" db="EMBL/GenBank/DDBJ databases">
        <title>Metagenome-assembled genomes from swine fecal metagenomes.</title>
        <authorList>
            <person name="Holman D.B."/>
            <person name="Kommadath A."/>
        </authorList>
    </citation>
    <scope>NUCLEOTIDE SEQUENCE [LARGE SCALE GENOMIC DNA]</scope>
    <source>
        <strain evidence="2">SUG147</strain>
    </source>
</reference>
<dbReference type="EMBL" id="JALEMU010000052">
    <property type="protein sequence ID" value="MCI5755291.1"/>
    <property type="molecule type" value="Genomic_DNA"/>
</dbReference>
<dbReference type="InterPro" id="IPR016007">
    <property type="entry name" value="Alpha_rhamnosid"/>
</dbReference>
<evidence type="ECO:0000259" key="1">
    <source>
        <dbReference type="Pfam" id="PF17390"/>
    </source>
</evidence>
<dbReference type="Gene3D" id="2.60.420.10">
    <property type="entry name" value="Maltose phosphorylase, domain 3"/>
    <property type="match status" value="1"/>
</dbReference>
<comment type="caution">
    <text evidence="2">The sequence shown here is derived from an EMBL/GenBank/DDBJ whole genome shotgun (WGS) entry which is preliminary data.</text>
</comment>
<accession>A0AAE3FFB2</accession>
<dbReference type="InterPro" id="IPR035398">
    <property type="entry name" value="Bac_rhamnosid_C"/>
</dbReference>
<organism evidence="2 3">
    <name type="scientific">Candidatus Colimorpha enterica</name>
    <dbReference type="NCBI Taxonomy" id="3083063"/>
    <lineage>
        <taxon>Bacteria</taxon>
        <taxon>Pseudomonadati</taxon>
        <taxon>Bacteroidota</taxon>
        <taxon>Bacteroidia</taxon>
        <taxon>Bacteroidales</taxon>
        <taxon>Candidatus Colimorpha</taxon>
    </lineage>
</organism>
<dbReference type="GO" id="GO:0005975">
    <property type="term" value="P:carbohydrate metabolic process"/>
    <property type="evidence" value="ECO:0007669"/>
    <property type="project" value="InterPro"/>
</dbReference>
<proteinExistence type="predicted"/>
<dbReference type="Pfam" id="PF17390">
    <property type="entry name" value="Bac_rhamnosid_C"/>
    <property type="match status" value="1"/>
</dbReference>
<dbReference type="Proteomes" id="UP001139365">
    <property type="component" value="Unassembled WGS sequence"/>
</dbReference>
<name>A0AAE3FFB2_9BACT</name>
<feature type="non-terminal residue" evidence="2">
    <location>
        <position position="1"/>
    </location>
</feature>
<feature type="domain" description="Alpha-L-rhamnosidase C-terminal" evidence="1">
    <location>
        <begin position="19"/>
        <end position="93"/>
    </location>
</feature>
<dbReference type="SUPFAM" id="SSF48208">
    <property type="entry name" value="Six-hairpin glycosidases"/>
    <property type="match status" value="1"/>
</dbReference>
<dbReference type="PANTHER" id="PTHR33307:SF6">
    <property type="entry name" value="ALPHA-RHAMNOSIDASE (EUROFUNG)-RELATED"/>
    <property type="match status" value="1"/>
</dbReference>
<gene>
    <name evidence="2" type="ORF">MR241_03230</name>
</gene>
<evidence type="ECO:0000313" key="2">
    <source>
        <dbReference type="EMBL" id="MCI5755291.1"/>
    </source>
</evidence>
<sequence length="98" mass="10877">HNHPMYAAVSYWFYHGLSGIAPAASGFERFTVKPAFPEQLLFCECRVETPHGSIVLRWHRTEGGISMLLSVPFGTEAEVTFDGKTTTVGSGTRVFEKK</sequence>
<evidence type="ECO:0000313" key="3">
    <source>
        <dbReference type="Proteomes" id="UP001139365"/>
    </source>
</evidence>
<protein>
    <recommendedName>
        <fullName evidence="1">Alpha-L-rhamnosidase C-terminal domain-containing protein</fullName>
    </recommendedName>
</protein>
<dbReference type="AlphaFoldDB" id="A0AAE3FFB2"/>
<dbReference type="InterPro" id="IPR008928">
    <property type="entry name" value="6-hairpin_glycosidase_sf"/>
</dbReference>
<dbReference type="PANTHER" id="PTHR33307">
    <property type="entry name" value="ALPHA-RHAMNOSIDASE (EUROFUNG)"/>
    <property type="match status" value="1"/>
</dbReference>